<dbReference type="PANTHER" id="PTHR10061">
    <property type="entry name" value="S-FORMYLGLUTATHIONE HYDROLASE"/>
    <property type="match status" value="1"/>
</dbReference>
<dbReference type="GO" id="GO:0046294">
    <property type="term" value="P:formaldehyde catabolic process"/>
    <property type="evidence" value="ECO:0007669"/>
    <property type="project" value="EnsemblFungi"/>
</dbReference>
<comment type="subcellular location">
    <subcellularLocation>
        <location evidence="7">Cytoplasm</location>
    </subcellularLocation>
</comment>
<dbReference type="VEuPathDB" id="FungiDB:SPPG_07505"/>
<evidence type="ECO:0000313" key="8">
    <source>
        <dbReference type="EMBL" id="KNC97112.1"/>
    </source>
</evidence>
<keyword evidence="9" id="KW-1185">Reference proteome</keyword>
<organism evidence="8 9">
    <name type="scientific">Spizellomyces punctatus (strain DAOM BR117)</name>
    <dbReference type="NCBI Taxonomy" id="645134"/>
    <lineage>
        <taxon>Eukaryota</taxon>
        <taxon>Fungi</taxon>
        <taxon>Fungi incertae sedis</taxon>
        <taxon>Chytridiomycota</taxon>
        <taxon>Chytridiomycota incertae sedis</taxon>
        <taxon>Chytridiomycetes</taxon>
        <taxon>Spizellomycetales</taxon>
        <taxon>Spizellomycetaceae</taxon>
        <taxon>Spizellomyces</taxon>
    </lineage>
</organism>
<evidence type="ECO:0000256" key="5">
    <source>
        <dbReference type="ARBA" id="ARBA00022801"/>
    </source>
</evidence>
<dbReference type="SUPFAM" id="SSF53474">
    <property type="entry name" value="alpha/beta-Hydrolases"/>
    <property type="match status" value="1"/>
</dbReference>
<proteinExistence type="inferred from homology"/>
<comment type="function">
    <text evidence="7">Serine hydrolase involved in the detoxification of formaldehyde.</text>
</comment>
<feature type="active site" description="Charge relay system" evidence="6">
    <location>
        <position position="155"/>
    </location>
</feature>
<dbReference type="FunFam" id="3.40.50.1820:FF:000002">
    <property type="entry name" value="S-formylglutathione hydrolase"/>
    <property type="match status" value="1"/>
</dbReference>
<dbReference type="GeneID" id="27690715"/>
<dbReference type="GO" id="GO:0005829">
    <property type="term" value="C:cytosol"/>
    <property type="evidence" value="ECO:0007669"/>
    <property type="project" value="EnsemblFungi"/>
</dbReference>
<gene>
    <name evidence="8" type="ORF">SPPG_07505</name>
</gene>
<evidence type="ECO:0000256" key="7">
    <source>
        <dbReference type="RuleBase" id="RU363068"/>
    </source>
</evidence>
<name>A0A0L0H7C2_SPIPD</name>
<dbReference type="InterPro" id="IPR014186">
    <property type="entry name" value="S-formylglutathione_hydrol"/>
</dbReference>
<feature type="active site" description="Charge relay system" evidence="6">
    <location>
        <position position="232"/>
    </location>
</feature>
<dbReference type="EMBL" id="KQ257465">
    <property type="protein sequence ID" value="KNC97112.1"/>
    <property type="molecule type" value="Genomic_DNA"/>
</dbReference>
<evidence type="ECO:0000256" key="6">
    <source>
        <dbReference type="PIRSR" id="PIRSR614186-1"/>
    </source>
</evidence>
<dbReference type="Gene3D" id="3.40.50.1820">
    <property type="entry name" value="alpha/beta hydrolase"/>
    <property type="match status" value="1"/>
</dbReference>
<dbReference type="NCBIfam" id="TIGR02821">
    <property type="entry name" value="fghA_ester_D"/>
    <property type="match status" value="1"/>
</dbReference>
<evidence type="ECO:0000256" key="4">
    <source>
        <dbReference type="ARBA" id="ARBA00022487"/>
    </source>
</evidence>
<comment type="similarity">
    <text evidence="1 7">Belongs to the esterase D family.</text>
</comment>
<dbReference type="Proteomes" id="UP000053201">
    <property type="component" value="Unassembled WGS sequence"/>
</dbReference>
<keyword evidence="4 7" id="KW-0719">Serine esterase</keyword>
<feature type="active site" description="Charge relay system" evidence="6">
    <location>
        <position position="268"/>
    </location>
</feature>
<dbReference type="PANTHER" id="PTHR10061:SF0">
    <property type="entry name" value="S-FORMYLGLUTATHIONE HYDROLASE"/>
    <property type="match status" value="1"/>
</dbReference>
<dbReference type="InterPro" id="IPR000801">
    <property type="entry name" value="Esterase-like"/>
</dbReference>
<sequence length="290" mass="32277">MSTVALKELSRSKCFAGHVIKYSHPSRLLGCDMKFSMFLPESKPLEKREQKLPVLYFLSGLTCTEDNFMQKAGAQRKAAQEGIILVAPDTSPRGLGIEGEDDSWDLGTGAGFYVDATTEKWKQYKMYSYITEELPGIINQSFPVDTTRVSIAGHSMGGHGALVIGLKNPDKYRSISAFSPIANPTDCPWGVKAFSAYLGPDKDAWKAYDASELIANYSGPSKKILVDQGKADQFLEEQLKVERLTKAKNDSGKNVLDLSLRLHDGYDHSYYFISTFIEEHLEFHAKQLKA</sequence>
<dbReference type="GO" id="GO:0052689">
    <property type="term" value="F:carboxylic ester hydrolase activity"/>
    <property type="evidence" value="ECO:0007669"/>
    <property type="project" value="UniProtKB-KW"/>
</dbReference>
<keyword evidence="5 7" id="KW-0378">Hydrolase</keyword>
<evidence type="ECO:0000256" key="3">
    <source>
        <dbReference type="ARBA" id="ARBA00016774"/>
    </source>
</evidence>
<dbReference type="OMA" id="PSDCPWG"/>
<dbReference type="AlphaFoldDB" id="A0A0L0H7C2"/>
<dbReference type="OrthoDB" id="420518at2759"/>
<comment type="catalytic activity">
    <reaction evidence="7">
        <text>S-formylglutathione + H2O = formate + glutathione + H(+)</text>
        <dbReference type="Rhea" id="RHEA:14961"/>
        <dbReference type="ChEBI" id="CHEBI:15377"/>
        <dbReference type="ChEBI" id="CHEBI:15378"/>
        <dbReference type="ChEBI" id="CHEBI:15740"/>
        <dbReference type="ChEBI" id="CHEBI:57688"/>
        <dbReference type="ChEBI" id="CHEBI:57925"/>
        <dbReference type="EC" id="3.1.2.12"/>
    </reaction>
</comment>
<dbReference type="InterPro" id="IPR029058">
    <property type="entry name" value="AB_hydrolase_fold"/>
</dbReference>
<dbReference type="Pfam" id="PF00756">
    <property type="entry name" value="Esterase"/>
    <property type="match status" value="1"/>
</dbReference>
<dbReference type="EC" id="3.1.2.12" evidence="2 7"/>
<keyword evidence="7" id="KW-0963">Cytoplasm</keyword>
<dbReference type="InParanoid" id="A0A0L0H7C2"/>
<reference evidence="8 9" key="1">
    <citation type="submission" date="2009-08" db="EMBL/GenBank/DDBJ databases">
        <title>The Genome Sequence of Spizellomyces punctatus strain DAOM BR117.</title>
        <authorList>
            <consortium name="The Broad Institute Genome Sequencing Platform"/>
            <person name="Russ C."/>
            <person name="Cuomo C."/>
            <person name="Shea T."/>
            <person name="Young S.K."/>
            <person name="Zeng Q."/>
            <person name="Koehrsen M."/>
            <person name="Haas B."/>
            <person name="Borodovsky M."/>
            <person name="Guigo R."/>
            <person name="Alvarado L."/>
            <person name="Berlin A."/>
            <person name="Bochicchio J."/>
            <person name="Borenstein D."/>
            <person name="Chapman S."/>
            <person name="Chen Z."/>
            <person name="Engels R."/>
            <person name="Freedman E."/>
            <person name="Gellesch M."/>
            <person name="Goldberg J."/>
            <person name="Griggs A."/>
            <person name="Gujja S."/>
            <person name="Heiman D."/>
            <person name="Hepburn T."/>
            <person name="Howarth C."/>
            <person name="Jen D."/>
            <person name="Larson L."/>
            <person name="Lewis B."/>
            <person name="Mehta T."/>
            <person name="Park D."/>
            <person name="Pearson M."/>
            <person name="Roberts A."/>
            <person name="Saif S."/>
            <person name="Shenoy N."/>
            <person name="Sisk P."/>
            <person name="Stolte C."/>
            <person name="Sykes S."/>
            <person name="Thomson T."/>
            <person name="Walk T."/>
            <person name="White J."/>
            <person name="Yandava C."/>
            <person name="Burger G."/>
            <person name="Gray M.W."/>
            <person name="Holland P.W.H."/>
            <person name="King N."/>
            <person name="Lang F.B.F."/>
            <person name="Roger A.J."/>
            <person name="Ruiz-Trillo I."/>
            <person name="Lander E."/>
            <person name="Nusbaum C."/>
        </authorList>
    </citation>
    <scope>NUCLEOTIDE SEQUENCE [LARGE SCALE GENOMIC DNA]</scope>
    <source>
        <strain evidence="8 9">DAOM BR117</strain>
    </source>
</reference>
<dbReference type="eggNOG" id="KOG3101">
    <property type="taxonomic scope" value="Eukaryota"/>
</dbReference>
<accession>A0A0L0H7C2</accession>
<evidence type="ECO:0000256" key="2">
    <source>
        <dbReference type="ARBA" id="ARBA00012479"/>
    </source>
</evidence>
<dbReference type="GO" id="GO:0018738">
    <property type="term" value="F:S-formylglutathione hydrolase activity"/>
    <property type="evidence" value="ECO:0007669"/>
    <property type="project" value="UniProtKB-EC"/>
</dbReference>
<dbReference type="RefSeq" id="XP_016605152.1">
    <property type="nucleotide sequence ID" value="XM_016755669.1"/>
</dbReference>
<dbReference type="STRING" id="645134.A0A0L0H7C2"/>
<protein>
    <recommendedName>
        <fullName evidence="3 7">S-formylglutathione hydrolase</fullName>
        <ecNumber evidence="2 7">3.1.2.12</ecNumber>
    </recommendedName>
</protein>
<evidence type="ECO:0000313" key="9">
    <source>
        <dbReference type="Proteomes" id="UP000053201"/>
    </source>
</evidence>
<evidence type="ECO:0000256" key="1">
    <source>
        <dbReference type="ARBA" id="ARBA00005622"/>
    </source>
</evidence>